<dbReference type="RefSeq" id="WP_216242278.1">
    <property type="nucleotide sequence ID" value="NZ_JABACJ020000012.1"/>
</dbReference>
<dbReference type="Proteomes" id="UP000723714">
    <property type="component" value="Unassembled WGS sequence"/>
</dbReference>
<sequence length="363" mass="41813">MLHIILLILKIIGWILLAILGLIVLLICIVLFVPLCYHIEGKCKGDLDSLYGKIQFSWLFHLVGGLVEYDKGNLDWVVRIAWKKIREEEEMETQDFDNAGPEKTKEGASQDEEVHTESKEFVSDVRKMEELLKDQEEERSLPPTQEAVPSEIELSEGKAGLETQGPEAIPFKETVLKETVSKEDTSTRKSRTSAKAKNEKTAVKAKPPKKSFFERLEIKIQKLFEKFKYTFEKICDTIKSLADKKEKLTDLITDEVHRNALAVVLKELKRILRRLKPKQMEADIEYGFTDPYLTGQVLAALSMIYPFVGEHVNIQPDFENKVLNGQLFISGKIRVFPMAALLWHLVWNKNVRITFKHIRNFKL</sequence>
<feature type="region of interest" description="Disordered" evidence="1">
    <location>
        <begin position="133"/>
        <end position="152"/>
    </location>
</feature>
<dbReference type="EMBL" id="JABACJ020000012">
    <property type="protein sequence ID" value="MBU3876700.1"/>
    <property type="molecule type" value="Genomic_DNA"/>
</dbReference>
<name>A0ABS6D5X3_9FIRM</name>
<feature type="compositionally biased region" description="Basic and acidic residues" evidence="1">
    <location>
        <begin position="100"/>
        <end position="120"/>
    </location>
</feature>
<feature type="region of interest" description="Disordered" evidence="1">
    <location>
        <begin position="91"/>
        <end position="120"/>
    </location>
</feature>
<comment type="caution">
    <text evidence="3">The sequence shown here is derived from an EMBL/GenBank/DDBJ whole genome shotgun (WGS) entry which is preliminary data.</text>
</comment>
<keyword evidence="2" id="KW-1133">Transmembrane helix</keyword>
<keyword evidence="4" id="KW-1185">Reference proteome</keyword>
<evidence type="ECO:0000256" key="2">
    <source>
        <dbReference type="SAM" id="Phobius"/>
    </source>
</evidence>
<dbReference type="InterPro" id="IPR021338">
    <property type="entry name" value="DUF2953"/>
</dbReference>
<feature type="region of interest" description="Disordered" evidence="1">
    <location>
        <begin position="179"/>
        <end position="201"/>
    </location>
</feature>
<accession>A0ABS6D5X3</accession>
<proteinExistence type="predicted"/>
<protein>
    <submittedName>
        <fullName evidence="3">DUF2953 domain-containing protein</fullName>
    </submittedName>
</protein>
<evidence type="ECO:0000313" key="4">
    <source>
        <dbReference type="Proteomes" id="UP000723714"/>
    </source>
</evidence>
<evidence type="ECO:0000256" key="1">
    <source>
        <dbReference type="SAM" id="MobiDB-lite"/>
    </source>
</evidence>
<organism evidence="3 4">
    <name type="scientific">Faecalicatena faecalis</name>
    <dbReference type="NCBI Taxonomy" id="2726362"/>
    <lineage>
        <taxon>Bacteria</taxon>
        <taxon>Bacillati</taxon>
        <taxon>Bacillota</taxon>
        <taxon>Clostridia</taxon>
        <taxon>Lachnospirales</taxon>
        <taxon>Lachnospiraceae</taxon>
        <taxon>Faecalicatena</taxon>
    </lineage>
</organism>
<gene>
    <name evidence="3" type="ORF">HGO97_012880</name>
</gene>
<dbReference type="Pfam" id="PF11167">
    <property type="entry name" value="DUF2953"/>
    <property type="match status" value="1"/>
</dbReference>
<keyword evidence="2" id="KW-0812">Transmembrane</keyword>
<keyword evidence="2" id="KW-0472">Membrane</keyword>
<reference evidence="3 4" key="1">
    <citation type="submission" date="2021-06" db="EMBL/GenBank/DDBJ databases">
        <title>Faecalicatena sp. nov. isolated from porcine feces.</title>
        <authorList>
            <person name="Oh B.S."/>
            <person name="Lee J.H."/>
        </authorList>
    </citation>
    <scope>NUCLEOTIDE SEQUENCE [LARGE SCALE GENOMIC DNA]</scope>
    <source>
        <strain evidence="3 4">AGMB00832</strain>
    </source>
</reference>
<feature type="transmembrane region" description="Helical" evidence="2">
    <location>
        <begin position="12"/>
        <end position="35"/>
    </location>
</feature>
<evidence type="ECO:0000313" key="3">
    <source>
        <dbReference type="EMBL" id="MBU3876700.1"/>
    </source>
</evidence>